<feature type="transmembrane region" description="Helical" evidence="1">
    <location>
        <begin position="167"/>
        <end position="185"/>
    </location>
</feature>
<accession>A0A1S5Q8I2</accession>
<reference evidence="2 3" key="1">
    <citation type="journal article" date="2016" name="PLoS ONE">
        <title>Genomic Characterization of the Novel Aeromonas hydrophila Phage Ahp1 Suggests the Derivation of a New Subgroup from phiKMV-Like Family.</title>
        <authorList>
            <person name="Wang J.B."/>
            <person name="Lin N.T."/>
            <person name="Tseng Y.H."/>
            <person name="Weng S.F."/>
        </authorList>
    </citation>
    <scope>NUCLEOTIDE SEQUENCE [LARGE SCALE GENOMIC DNA]</scope>
</reference>
<keyword evidence="1" id="KW-0472">Membrane</keyword>
<evidence type="ECO:0000313" key="3">
    <source>
        <dbReference type="Proteomes" id="UP000230040"/>
    </source>
</evidence>
<organism evidence="2 3">
    <name type="scientific">Aeromonas phage Ahp1</name>
    <dbReference type="NCBI Taxonomy" id="1747286"/>
    <lineage>
        <taxon>Viruses</taxon>
        <taxon>Duplodnaviria</taxon>
        <taxon>Heunggongvirae</taxon>
        <taxon>Uroviricota</taxon>
        <taxon>Caudoviricetes</taxon>
        <taxon>Autographivirales</taxon>
        <taxon>Autonotataviridae</taxon>
        <taxon>Melnykvirinae</taxon>
        <taxon>Ahphunavirus</taxon>
        <taxon>Ahphunavirus Ahp1</taxon>
    </lineage>
</organism>
<dbReference type="EMBL" id="KT949345">
    <property type="protein sequence ID" value="ALP47729.1"/>
    <property type="molecule type" value="Genomic_DNA"/>
</dbReference>
<sequence length="186" mass="21010">MAKKKFIPSAAAGYKRIKPLFDKLQVDVVEQAQVMGELEVERVLLKTKLDHRVKKCKQAGLRVAELLRLCKAQQVRNETLVSQLNSTTDQLNDATAELYHYRKASVEAAESARMDRIAGKPETNESLRRRVVELTQRNQVLARKNLELAEKADQYRGELEGIRLKDAYAIIIVGVLGLAYALTVIH</sequence>
<proteinExistence type="predicted"/>
<keyword evidence="1" id="KW-1133">Transmembrane helix</keyword>
<evidence type="ECO:0000256" key="1">
    <source>
        <dbReference type="SAM" id="Phobius"/>
    </source>
</evidence>
<protein>
    <submittedName>
        <fullName evidence="2">Uncharacterized protein</fullName>
    </submittedName>
</protein>
<keyword evidence="1" id="KW-0812">Transmembrane</keyword>
<gene>
    <name evidence="2" type="ORF">Ahp1_10</name>
</gene>
<dbReference type="Proteomes" id="UP000230040">
    <property type="component" value="Segment"/>
</dbReference>
<name>A0A1S5Q8I2_9CAUD</name>
<keyword evidence="3" id="KW-1185">Reference proteome</keyword>
<evidence type="ECO:0000313" key="2">
    <source>
        <dbReference type="EMBL" id="ALP47729.1"/>
    </source>
</evidence>